<protein>
    <submittedName>
        <fullName evidence="2">Uncharacterized protein</fullName>
    </submittedName>
</protein>
<feature type="region of interest" description="Disordered" evidence="1">
    <location>
        <begin position="72"/>
        <end position="125"/>
    </location>
</feature>
<organism evidence="2 3">
    <name type="scientific">Coccidioides posadasii RMSCC 3488</name>
    <dbReference type="NCBI Taxonomy" id="454284"/>
    <lineage>
        <taxon>Eukaryota</taxon>
        <taxon>Fungi</taxon>
        <taxon>Dikarya</taxon>
        <taxon>Ascomycota</taxon>
        <taxon>Pezizomycotina</taxon>
        <taxon>Eurotiomycetes</taxon>
        <taxon>Eurotiomycetidae</taxon>
        <taxon>Onygenales</taxon>
        <taxon>Onygenaceae</taxon>
        <taxon>Coccidioides</taxon>
    </lineage>
</organism>
<dbReference type="EMBL" id="DS268110">
    <property type="protein sequence ID" value="KMM67097.1"/>
    <property type="molecule type" value="Genomic_DNA"/>
</dbReference>
<gene>
    <name evidence="2" type="ORF">CPAG_03433</name>
</gene>
<dbReference type="Proteomes" id="UP000054567">
    <property type="component" value="Unassembled WGS sequence"/>
</dbReference>
<proteinExistence type="predicted"/>
<reference evidence="3" key="2">
    <citation type="journal article" date="2009" name="Genome Res.">
        <title>Comparative genomic analyses of the human fungal pathogens Coccidioides and their relatives.</title>
        <authorList>
            <person name="Sharpton T.J."/>
            <person name="Stajich J.E."/>
            <person name="Rounsley S.D."/>
            <person name="Gardner M.J."/>
            <person name="Wortman J.R."/>
            <person name="Jordar V.S."/>
            <person name="Maiti R."/>
            <person name="Kodira C.D."/>
            <person name="Neafsey D.E."/>
            <person name="Zeng Q."/>
            <person name="Hung C.-Y."/>
            <person name="McMahan C."/>
            <person name="Muszewska A."/>
            <person name="Grynberg M."/>
            <person name="Mandel M.A."/>
            <person name="Kellner E.M."/>
            <person name="Barker B.M."/>
            <person name="Galgiani J.N."/>
            <person name="Orbach M.J."/>
            <person name="Kirkland T.N."/>
            <person name="Cole G.T."/>
            <person name="Henn M.R."/>
            <person name="Birren B.W."/>
            <person name="Taylor J.W."/>
        </authorList>
    </citation>
    <scope>NUCLEOTIDE SEQUENCE [LARGE SCALE GENOMIC DNA]</scope>
    <source>
        <strain evidence="3">RMSCC 3488</strain>
    </source>
</reference>
<evidence type="ECO:0000256" key="1">
    <source>
        <dbReference type="SAM" id="MobiDB-lite"/>
    </source>
</evidence>
<accession>A0A0J6I6Q6</accession>
<dbReference type="AlphaFoldDB" id="A0A0J6I6Q6"/>
<evidence type="ECO:0000313" key="3">
    <source>
        <dbReference type="Proteomes" id="UP000054567"/>
    </source>
</evidence>
<reference evidence="2 3" key="1">
    <citation type="submission" date="2007-06" db="EMBL/GenBank/DDBJ databases">
        <title>The Genome Sequence of Coccidioides posadasii RMSCC_3488.</title>
        <authorList>
            <consortium name="Coccidioides Genome Resources Consortium"/>
            <consortium name="The Broad Institute Genome Sequencing Platform"/>
            <person name="Henn M.R."/>
            <person name="Sykes S."/>
            <person name="Young S."/>
            <person name="Jaffe D."/>
            <person name="Berlin A."/>
            <person name="Alvarez P."/>
            <person name="Butler J."/>
            <person name="Gnerre S."/>
            <person name="Grabherr M."/>
            <person name="Mauceli E."/>
            <person name="Brockman W."/>
            <person name="Kodira C."/>
            <person name="Alvarado L."/>
            <person name="Zeng Q."/>
            <person name="Crawford M."/>
            <person name="Antoine C."/>
            <person name="Devon K."/>
            <person name="Galgiani J."/>
            <person name="Orsborn K."/>
            <person name="Lewis M.L."/>
            <person name="Nusbaum C."/>
            <person name="Galagan J."/>
            <person name="Birren B."/>
        </authorList>
    </citation>
    <scope>NUCLEOTIDE SEQUENCE [LARGE SCALE GENOMIC DNA]</scope>
    <source>
        <strain evidence="2 3">RMSCC 3488</strain>
    </source>
</reference>
<reference evidence="3" key="3">
    <citation type="journal article" date="2010" name="Genome Res.">
        <title>Population genomic sequencing of Coccidioides fungi reveals recent hybridization and transposon control.</title>
        <authorList>
            <person name="Neafsey D.E."/>
            <person name="Barker B.M."/>
            <person name="Sharpton T.J."/>
            <person name="Stajich J.E."/>
            <person name="Park D.J."/>
            <person name="Whiston E."/>
            <person name="Hung C.-Y."/>
            <person name="McMahan C."/>
            <person name="White J."/>
            <person name="Sykes S."/>
            <person name="Heiman D."/>
            <person name="Young S."/>
            <person name="Zeng Q."/>
            <person name="Abouelleil A."/>
            <person name="Aftuck L."/>
            <person name="Bessette D."/>
            <person name="Brown A."/>
            <person name="FitzGerald M."/>
            <person name="Lui A."/>
            <person name="Macdonald J.P."/>
            <person name="Priest M."/>
            <person name="Orbach M.J."/>
            <person name="Galgiani J.N."/>
            <person name="Kirkland T.N."/>
            <person name="Cole G.T."/>
            <person name="Birren B.W."/>
            <person name="Henn M.R."/>
            <person name="Taylor J.W."/>
            <person name="Rounsley S.D."/>
        </authorList>
    </citation>
    <scope>NUCLEOTIDE SEQUENCE [LARGE SCALE GENOMIC DNA]</scope>
    <source>
        <strain evidence="3">RMSCC 3488</strain>
    </source>
</reference>
<sequence length="125" mass="14055">MNRAQAFVGLGHVDDGERYDCVFAGMGLRTPYGVLRTQLPMTWMLLFFFLAQGVKRNTQLYYDHPRKIVHIHAIPHNKQEPGGGRDEGGRRRPPDRPGLTSRIGDLPGALGKQTAPAKRLWQLPP</sequence>
<dbReference type="VEuPathDB" id="FungiDB:CPAG_03433"/>
<name>A0A0J6I6Q6_COCPO</name>
<evidence type="ECO:0000313" key="2">
    <source>
        <dbReference type="EMBL" id="KMM67097.1"/>
    </source>
</evidence>
<feature type="compositionally biased region" description="Basic and acidic residues" evidence="1">
    <location>
        <begin position="77"/>
        <end position="95"/>
    </location>
</feature>